<proteinExistence type="predicted"/>
<sequence length="68" mass="7787">MLIKMLTGILKDAILEVSIDDEYGLSTIDGSIEFIIKETQNIDFPVGMKFNMLDDLAESVLFERYKRV</sequence>
<reference evidence="1 2" key="1">
    <citation type="submission" date="2022-02" db="EMBL/GenBank/DDBJ databases">
        <authorList>
            <person name="Tian F."/>
            <person name="Li J."/>
            <person name="Li F."/>
            <person name="Tong Y."/>
        </authorList>
    </citation>
    <scope>NUCLEOTIDE SEQUENCE [LARGE SCALE GENOMIC DNA]</scope>
</reference>
<accession>A0AAE9G942</accession>
<dbReference type="Proteomes" id="UP000832072">
    <property type="component" value="Segment"/>
</dbReference>
<organism evidence="1 2">
    <name type="scientific">Cronobacter phage LPCS28</name>
    <dbReference type="NCBI Taxonomy" id="2924885"/>
    <lineage>
        <taxon>Viruses</taxon>
        <taxon>Duplodnaviria</taxon>
        <taxon>Heunggongvirae</taxon>
        <taxon>Uroviricota</taxon>
        <taxon>Caudoviricetes</taxon>
        <taxon>Pantevenvirales</taxon>
        <taxon>Straboviridae</taxon>
        <taxon>Nanhuvirus</taxon>
        <taxon>Nanhuvirus LPCS28</taxon>
    </lineage>
</organism>
<dbReference type="EMBL" id="OM638103">
    <property type="protein sequence ID" value="UNY46948.1"/>
    <property type="molecule type" value="Genomic_DNA"/>
</dbReference>
<name>A0AAE9G942_9CAUD</name>
<keyword evidence="2" id="KW-1185">Reference proteome</keyword>
<gene>
    <name evidence="1" type="ORF">EHEKIMEA_00051</name>
</gene>
<evidence type="ECO:0000313" key="1">
    <source>
        <dbReference type="EMBL" id="UNY46948.1"/>
    </source>
</evidence>
<evidence type="ECO:0000313" key="2">
    <source>
        <dbReference type="Proteomes" id="UP000832072"/>
    </source>
</evidence>
<protein>
    <submittedName>
        <fullName evidence="1">Uncharacterized protein</fullName>
    </submittedName>
</protein>